<evidence type="ECO:0000256" key="9">
    <source>
        <dbReference type="ARBA" id="ARBA00023136"/>
    </source>
</evidence>
<dbReference type="Gene3D" id="1.20.1530.20">
    <property type="match status" value="1"/>
</dbReference>
<keyword evidence="7" id="KW-0915">Sodium</keyword>
<evidence type="ECO:0000256" key="6">
    <source>
        <dbReference type="ARBA" id="ARBA00022989"/>
    </source>
</evidence>
<dbReference type="GO" id="GO:0015385">
    <property type="term" value="F:sodium:proton antiporter activity"/>
    <property type="evidence" value="ECO:0007669"/>
    <property type="project" value="InterPro"/>
</dbReference>
<feature type="transmembrane region" description="Helical" evidence="12">
    <location>
        <begin position="64"/>
        <end position="87"/>
    </location>
</feature>
<dbReference type="PANTHER" id="PTHR31382">
    <property type="entry name" value="NA(+)/H(+) ANTIPORTER"/>
    <property type="match status" value="1"/>
</dbReference>
<protein>
    <submittedName>
        <fullName evidence="14">Putative Na(+)/H(+) antiporter</fullName>
    </submittedName>
</protein>
<comment type="caution">
    <text evidence="14">The sequence shown here is derived from an EMBL/GenBank/DDBJ whole genome shotgun (WGS) entry which is preliminary data.</text>
</comment>
<feature type="transmembrane region" description="Helical" evidence="12">
    <location>
        <begin position="32"/>
        <end position="52"/>
    </location>
</feature>
<feature type="transmembrane region" description="Helical" evidence="12">
    <location>
        <begin position="374"/>
        <end position="396"/>
    </location>
</feature>
<dbReference type="InterPro" id="IPR038770">
    <property type="entry name" value="Na+/solute_symporter_sf"/>
</dbReference>
<feature type="region of interest" description="Disordered" evidence="11">
    <location>
        <begin position="433"/>
        <end position="493"/>
    </location>
</feature>
<feature type="transmembrane region" description="Helical" evidence="12">
    <location>
        <begin position="217"/>
        <end position="248"/>
    </location>
</feature>
<keyword evidence="9 12" id="KW-0472">Membrane</keyword>
<feature type="non-terminal residue" evidence="14">
    <location>
        <position position="1"/>
    </location>
</feature>
<comment type="similarity">
    <text evidence="2">Belongs to the fungal Na(+)/H(+) exchanger family.</text>
</comment>
<evidence type="ECO:0000256" key="10">
    <source>
        <dbReference type="ARBA" id="ARBA00023201"/>
    </source>
</evidence>
<sequence>ISLLAGITFSPHAANFVKPLDYTGTQANLNAVTLYFSRLVLGVQLVLAGVQLPSRYLKKEWKSLALLLGPIMTLMWVASSLLIWGMVPHLSFVHALAIGACVTPTDPVLSNSIVKGKFADKNVPKDLQKIIIAESGANDGLGYPFLFIALYFIKYTGEGGLGQEGGARTAIGLWFGETWGYTIILSVIYGGTVGWIAKELLHWAEEKKFIDRESFLVFAITLALFTIGTCGMIGSDDVLACFIAGNAFTWDDWFRLETKDDSLQPTIDMLLNLAIFMWFGAICPWPMFLHNDVIPIYRLIFLGILILLLRRLPIVFAFHKLIPQIEEKRQAVFVGFFGPIGVSAVFYLYISLEFLETITVDGVQRADAKQLGDVMIVVIWFLAICSIVVHGLSIPLGKLGFFLPRTLSRAFTSQSRDSDEGFRVSGSATPAAGVLRERRRPRTNRSGQSTPRSLSTSRPIYRVGGTFISGSDGDTGASTPVELGPARPSTPPAIAAERTIRFPDEHVVANRRG</sequence>
<dbReference type="InterPro" id="IPR004712">
    <property type="entry name" value="Na+/H+_antiporter_fungi"/>
</dbReference>
<dbReference type="GO" id="GO:0120029">
    <property type="term" value="P:proton export across plasma membrane"/>
    <property type="evidence" value="ECO:0007669"/>
    <property type="project" value="InterPro"/>
</dbReference>
<dbReference type="FunFam" id="1.20.1530.20:FF:000015">
    <property type="entry name" value="Na(+)/H(+) antiporter 2"/>
    <property type="match status" value="1"/>
</dbReference>
<evidence type="ECO:0000256" key="2">
    <source>
        <dbReference type="ARBA" id="ARBA00005248"/>
    </source>
</evidence>
<dbReference type="AlphaFoldDB" id="A0A8T9C2G8"/>
<feature type="compositionally biased region" description="Polar residues" evidence="11">
    <location>
        <begin position="444"/>
        <end position="458"/>
    </location>
</feature>
<keyword evidence="10" id="KW-0739">Sodium transport</keyword>
<evidence type="ECO:0000256" key="1">
    <source>
        <dbReference type="ARBA" id="ARBA00004141"/>
    </source>
</evidence>
<feature type="transmembrane region" description="Helical" evidence="12">
    <location>
        <begin position="178"/>
        <end position="197"/>
    </location>
</feature>
<keyword evidence="6 12" id="KW-1133">Transmembrane helix</keyword>
<accession>A0A8T9C2G8</accession>
<dbReference type="Proteomes" id="UP000469558">
    <property type="component" value="Unassembled WGS sequence"/>
</dbReference>
<evidence type="ECO:0000256" key="12">
    <source>
        <dbReference type="SAM" id="Phobius"/>
    </source>
</evidence>
<dbReference type="OrthoDB" id="5327978at2759"/>
<reference evidence="14 15" key="1">
    <citation type="submission" date="2018-05" db="EMBL/GenBank/DDBJ databases">
        <title>Genome sequencing and assembly of the regulated plant pathogen Lachnellula willkommii and related sister species for the development of diagnostic species identification markers.</title>
        <authorList>
            <person name="Giroux E."/>
            <person name="Bilodeau G."/>
        </authorList>
    </citation>
    <scope>NUCLEOTIDE SEQUENCE [LARGE SCALE GENOMIC DNA]</scope>
    <source>
        <strain evidence="14 15">CBS 268.59</strain>
    </source>
</reference>
<evidence type="ECO:0000256" key="7">
    <source>
        <dbReference type="ARBA" id="ARBA00023053"/>
    </source>
</evidence>
<dbReference type="PANTHER" id="PTHR31382:SF1">
    <property type="entry name" value="SODIUM ION_PROTON EXCHANGER (EUROFUNG)"/>
    <property type="match status" value="1"/>
</dbReference>
<dbReference type="GO" id="GO:0005886">
    <property type="term" value="C:plasma membrane"/>
    <property type="evidence" value="ECO:0007669"/>
    <property type="project" value="InterPro"/>
</dbReference>
<comment type="subcellular location">
    <subcellularLocation>
        <location evidence="1">Membrane</location>
        <topology evidence="1">Multi-pass membrane protein</topology>
    </subcellularLocation>
</comment>
<feature type="transmembrane region" description="Helical" evidence="12">
    <location>
        <begin position="141"/>
        <end position="157"/>
    </location>
</feature>
<name>A0A8T9C2G8_9HELO</name>
<keyword evidence="15" id="KW-1185">Reference proteome</keyword>
<dbReference type="GO" id="GO:0042391">
    <property type="term" value="P:regulation of membrane potential"/>
    <property type="evidence" value="ECO:0007669"/>
    <property type="project" value="InterPro"/>
</dbReference>
<feature type="transmembrane region" description="Helical" evidence="12">
    <location>
        <begin position="299"/>
        <end position="319"/>
    </location>
</feature>
<evidence type="ECO:0000256" key="8">
    <source>
        <dbReference type="ARBA" id="ARBA00023065"/>
    </source>
</evidence>
<evidence type="ECO:0000256" key="11">
    <source>
        <dbReference type="SAM" id="MobiDB-lite"/>
    </source>
</evidence>
<feature type="domain" description="Cation/H+ exchanger transmembrane" evidence="13">
    <location>
        <begin position="2"/>
        <end position="395"/>
    </location>
</feature>
<keyword evidence="3" id="KW-0813">Transport</keyword>
<organism evidence="14 15">
    <name type="scientific">Lachnellula suecica</name>
    <dbReference type="NCBI Taxonomy" id="602035"/>
    <lineage>
        <taxon>Eukaryota</taxon>
        <taxon>Fungi</taxon>
        <taxon>Dikarya</taxon>
        <taxon>Ascomycota</taxon>
        <taxon>Pezizomycotina</taxon>
        <taxon>Leotiomycetes</taxon>
        <taxon>Helotiales</taxon>
        <taxon>Lachnaceae</taxon>
        <taxon>Lachnellula</taxon>
    </lineage>
</organism>
<evidence type="ECO:0000259" key="13">
    <source>
        <dbReference type="Pfam" id="PF00999"/>
    </source>
</evidence>
<keyword evidence="5 12" id="KW-0812">Transmembrane</keyword>
<evidence type="ECO:0000313" key="15">
    <source>
        <dbReference type="Proteomes" id="UP000469558"/>
    </source>
</evidence>
<evidence type="ECO:0000256" key="3">
    <source>
        <dbReference type="ARBA" id="ARBA00022448"/>
    </source>
</evidence>
<proteinExistence type="inferred from homology"/>
<evidence type="ECO:0000313" key="14">
    <source>
        <dbReference type="EMBL" id="TVY75555.1"/>
    </source>
</evidence>
<evidence type="ECO:0000256" key="5">
    <source>
        <dbReference type="ARBA" id="ARBA00022692"/>
    </source>
</evidence>
<dbReference type="Pfam" id="PF00999">
    <property type="entry name" value="Na_H_Exchanger"/>
    <property type="match status" value="1"/>
</dbReference>
<evidence type="ECO:0000256" key="4">
    <source>
        <dbReference type="ARBA" id="ARBA00022449"/>
    </source>
</evidence>
<dbReference type="EMBL" id="QGMK01001021">
    <property type="protein sequence ID" value="TVY75555.1"/>
    <property type="molecule type" value="Genomic_DNA"/>
</dbReference>
<gene>
    <name evidence="14" type="primary">sod22</name>
    <name evidence="14" type="ORF">LSUE1_G008330</name>
</gene>
<dbReference type="InterPro" id="IPR006153">
    <property type="entry name" value="Cation/H_exchanger_TM"/>
</dbReference>
<feature type="transmembrane region" description="Helical" evidence="12">
    <location>
        <begin position="269"/>
        <end position="287"/>
    </location>
</feature>
<feature type="transmembrane region" description="Helical" evidence="12">
    <location>
        <begin position="331"/>
        <end position="350"/>
    </location>
</feature>
<dbReference type="GO" id="GO:0036376">
    <property type="term" value="P:sodium ion export across plasma membrane"/>
    <property type="evidence" value="ECO:0007669"/>
    <property type="project" value="InterPro"/>
</dbReference>
<feature type="non-terminal residue" evidence="14">
    <location>
        <position position="513"/>
    </location>
</feature>
<keyword evidence="8" id="KW-0406">Ion transport</keyword>
<keyword evidence="4" id="KW-0050">Antiport</keyword>